<dbReference type="Gene3D" id="3.30.360.10">
    <property type="entry name" value="Dihydrodipicolinate Reductase, domain 2"/>
    <property type="match status" value="1"/>
</dbReference>
<dbReference type="InterPro" id="IPR045865">
    <property type="entry name" value="ACT-like_dom_sf"/>
</dbReference>
<protein>
    <recommendedName>
        <fullName evidence="6 16">Homoserine dehydrogenase</fullName>
        <ecNumber evidence="5 16">1.1.1.3</ecNumber>
    </recommendedName>
</protein>
<dbReference type="Proteomes" id="UP000703893">
    <property type="component" value="Unassembled WGS sequence"/>
</dbReference>
<dbReference type="FunFam" id="3.30.360.10:FF:000005">
    <property type="entry name" value="Homoserine dehydrogenase"/>
    <property type="match status" value="1"/>
</dbReference>
<dbReference type="EC" id="1.1.1.3" evidence="5 16"/>
<dbReference type="Pfam" id="PF03447">
    <property type="entry name" value="NAD_binding_3"/>
    <property type="match status" value="1"/>
</dbReference>
<proteinExistence type="inferred from homology"/>
<feature type="domain" description="ACT" evidence="18">
    <location>
        <begin position="331"/>
        <end position="405"/>
    </location>
</feature>
<evidence type="ECO:0000256" key="11">
    <source>
        <dbReference type="ARBA" id="ARBA00023053"/>
    </source>
</evidence>
<dbReference type="InterPro" id="IPR016204">
    <property type="entry name" value="HDH"/>
</dbReference>
<evidence type="ECO:0000256" key="6">
    <source>
        <dbReference type="ARBA" id="ARBA00013376"/>
    </source>
</evidence>
<comment type="cofactor">
    <cofactor evidence="1">
        <name>a metal cation</name>
        <dbReference type="ChEBI" id="CHEBI:25213"/>
    </cofactor>
</comment>
<keyword evidence="10 16" id="KW-0560">Oxidoreductase</keyword>
<dbReference type="PROSITE" id="PS51671">
    <property type="entry name" value="ACT"/>
    <property type="match status" value="1"/>
</dbReference>
<evidence type="ECO:0000256" key="2">
    <source>
        <dbReference type="ARBA" id="ARBA00005056"/>
    </source>
</evidence>
<evidence type="ECO:0000256" key="13">
    <source>
        <dbReference type="ARBA" id="ARBA00048841"/>
    </source>
</evidence>
<dbReference type="InterPro" id="IPR002912">
    <property type="entry name" value="ACT_dom"/>
</dbReference>
<comment type="similarity">
    <text evidence="4 17">Belongs to the homoserine dehydrogenase family.</text>
</comment>
<dbReference type="PROSITE" id="PS01042">
    <property type="entry name" value="HOMOSER_DHGENASE"/>
    <property type="match status" value="1"/>
</dbReference>
<dbReference type="Gene3D" id="3.30.70.260">
    <property type="match status" value="1"/>
</dbReference>
<keyword evidence="7 16" id="KW-0028">Amino-acid biosynthesis</keyword>
<accession>A0A937X7W4</accession>
<evidence type="ECO:0000313" key="19">
    <source>
        <dbReference type="EMBL" id="MBM3275937.1"/>
    </source>
</evidence>
<comment type="pathway">
    <text evidence="3 16">Amino-acid biosynthesis; L-methionine biosynthesis via de novo pathway; L-homoserine from L-aspartate: step 3/3.</text>
</comment>
<keyword evidence="12 16" id="KW-0486">Methionine biosynthesis</keyword>
<sequence length="410" mass="42557">VARLLADKAECYAARVGRPLSLVGAAVRDVKRARGVNSALLTRDGKALVSRPDVGIVVEVMGGVDPALDLILTALGAGKHVVTANKEVLARHGREIFAAAREAGVGVYYEGAVAGGIPLILPLRRSLAANAVQAVFGIVNGTTNYILTRMAEEGAPYADVLADAQRLGYAEADPASDVEGHDAAYKLALLAGLITGKRVPIEAVSREGITAITPADLKYARELGYTVKLLAIARRSADDRVEVRVHPTMIPVAHPLAAIRLATNAVAVKGDAVGEVVFSGPGAGGMPTASAVVADILNAADALAGPGRLVAPDGGQDADLVPARDITTAFYIRLTADDKPGVLGALGTRFGTHGVSIRLFVQRMAEGGKAELVFITHPVSEGAFRDAIAKISNHSAIQHVECILHVEDDV</sequence>
<dbReference type="AlphaFoldDB" id="A0A937X7W4"/>
<keyword evidence="11" id="KW-0915">Sodium</keyword>
<feature type="non-terminal residue" evidence="19">
    <location>
        <position position="1"/>
    </location>
</feature>
<gene>
    <name evidence="19" type="ORF">FJZ00_12350</name>
</gene>
<dbReference type="EMBL" id="VGJX01000787">
    <property type="protein sequence ID" value="MBM3275937.1"/>
    <property type="molecule type" value="Genomic_DNA"/>
</dbReference>
<evidence type="ECO:0000256" key="7">
    <source>
        <dbReference type="ARBA" id="ARBA00022605"/>
    </source>
</evidence>
<comment type="pathway">
    <text evidence="2 16">Amino-acid biosynthesis; L-threonine biosynthesis; L-threonine from L-aspartate: step 3/5.</text>
</comment>
<dbReference type="GO" id="GO:0004412">
    <property type="term" value="F:homoserine dehydrogenase activity"/>
    <property type="evidence" value="ECO:0007669"/>
    <property type="project" value="UniProtKB-EC"/>
</dbReference>
<dbReference type="InterPro" id="IPR005106">
    <property type="entry name" value="Asp/hSer_DH_NAD-bd"/>
</dbReference>
<keyword evidence="9 15" id="KW-0521">NADP</keyword>
<dbReference type="PANTHER" id="PTHR43331:SF1">
    <property type="entry name" value="HOMOSERINE DEHYDROGENASE"/>
    <property type="match status" value="1"/>
</dbReference>
<dbReference type="GO" id="GO:0009086">
    <property type="term" value="P:methionine biosynthetic process"/>
    <property type="evidence" value="ECO:0007669"/>
    <property type="project" value="UniProtKB-KW"/>
</dbReference>
<comment type="catalytic activity">
    <reaction evidence="13">
        <text>L-homoserine + NADP(+) = L-aspartate 4-semialdehyde + NADPH + H(+)</text>
        <dbReference type="Rhea" id="RHEA:15761"/>
        <dbReference type="ChEBI" id="CHEBI:15378"/>
        <dbReference type="ChEBI" id="CHEBI:57476"/>
        <dbReference type="ChEBI" id="CHEBI:57783"/>
        <dbReference type="ChEBI" id="CHEBI:58349"/>
        <dbReference type="ChEBI" id="CHEBI:537519"/>
        <dbReference type="EC" id="1.1.1.3"/>
    </reaction>
    <physiologicalReaction direction="right-to-left" evidence="13">
        <dbReference type="Rhea" id="RHEA:15763"/>
    </physiologicalReaction>
</comment>
<evidence type="ECO:0000256" key="3">
    <source>
        <dbReference type="ARBA" id="ARBA00005062"/>
    </source>
</evidence>
<feature type="binding site" evidence="15">
    <location>
        <position position="86"/>
    </location>
    <ligand>
        <name>NADPH</name>
        <dbReference type="ChEBI" id="CHEBI:57783"/>
    </ligand>
</feature>
<dbReference type="SUPFAM" id="SSF55021">
    <property type="entry name" value="ACT-like"/>
    <property type="match status" value="1"/>
</dbReference>
<evidence type="ECO:0000256" key="8">
    <source>
        <dbReference type="ARBA" id="ARBA00022697"/>
    </source>
</evidence>
<comment type="caution">
    <text evidence="19">The sequence shown here is derived from an EMBL/GenBank/DDBJ whole genome shotgun (WGS) entry which is preliminary data.</text>
</comment>
<dbReference type="Gene3D" id="3.40.50.720">
    <property type="entry name" value="NAD(P)-binding Rossmann-like Domain"/>
    <property type="match status" value="1"/>
</dbReference>
<dbReference type="CDD" id="cd04881">
    <property type="entry name" value="ACT_HSDH-Hom"/>
    <property type="match status" value="1"/>
</dbReference>
<organism evidence="19 20">
    <name type="scientific">Candidatus Tanganyikabacteria bacterium</name>
    <dbReference type="NCBI Taxonomy" id="2961651"/>
    <lineage>
        <taxon>Bacteria</taxon>
        <taxon>Bacillati</taxon>
        <taxon>Candidatus Sericytochromatia</taxon>
        <taxon>Candidatus Tanganyikabacteria</taxon>
    </lineage>
</organism>
<evidence type="ECO:0000256" key="16">
    <source>
        <dbReference type="RuleBase" id="RU000579"/>
    </source>
</evidence>
<evidence type="ECO:0000256" key="17">
    <source>
        <dbReference type="RuleBase" id="RU004171"/>
    </source>
</evidence>
<dbReference type="SUPFAM" id="SSF55347">
    <property type="entry name" value="Glyceraldehyde-3-phosphate dehydrogenase-like, C-terminal domain"/>
    <property type="match status" value="1"/>
</dbReference>
<evidence type="ECO:0000256" key="5">
    <source>
        <dbReference type="ARBA" id="ARBA00013213"/>
    </source>
</evidence>
<dbReference type="SUPFAM" id="SSF51735">
    <property type="entry name" value="NAD(P)-binding Rossmann-fold domains"/>
    <property type="match status" value="1"/>
</dbReference>
<evidence type="ECO:0000256" key="15">
    <source>
        <dbReference type="PIRSR" id="PIRSR000098-2"/>
    </source>
</evidence>
<name>A0A937X7W4_9BACT</name>
<dbReference type="NCBIfam" id="NF004976">
    <property type="entry name" value="PRK06349.1"/>
    <property type="match status" value="1"/>
</dbReference>
<evidence type="ECO:0000256" key="1">
    <source>
        <dbReference type="ARBA" id="ARBA00001920"/>
    </source>
</evidence>
<evidence type="ECO:0000256" key="4">
    <source>
        <dbReference type="ARBA" id="ARBA00006753"/>
    </source>
</evidence>
<reference evidence="19 20" key="1">
    <citation type="submission" date="2019-03" db="EMBL/GenBank/DDBJ databases">
        <title>Lake Tanganyika Metagenome-Assembled Genomes (MAGs).</title>
        <authorList>
            <person name="Tran P."/>
        </authorList>
    </citation>
    <scope>NUCLEOTIDE SEQUENCE [LARGE SCALE GENOMIC DNA]</scope>
    <source>
        <strain evidence="19">K_DeepCast_65m_m2_236</strain>
    </source>
</reference>
<dbReference type="GO" id="GO:0050661">
    <property type="term" value="F:NADP binding"/>
    <property type="evidence" value="ECO:0007669"/>
    <property type="project" value="InterPro"/>
</dbReference>
<evidence type="ECO:0000256" key="12">
    <source>
        <dbReference type="ARBA" id="ARBA00023167"/>
    </source>
</evidence>
<keyword evidence="8 16" id="KW-0791">Threonine biosynthesis</keyword>
<feature type="active site" description="Proton donor" evidence="14">
    <location>
        <position position="186"/>
    </location>
</feature>
<evidence type="ECO:0000259" key="18">
    <source>
        <dbReference type="PROSITE" id="PS51671"/>
    </source>
</evidence>
<dbReference type="InterPro" id="IPR019811">
    <property type="entry name" value="HDH_CS"/>
</dbReference>
<dbReference type="GO" id="GO:0009088">
    <property type="term" value="P:threonine biosynthetic process"/>
    <property type="evidence" value="ECO:0007669"/>
    <property type="project" value="UniProtKB-KW"/>
</dbReference>
<dbReference type="Pfam" id="PF00742">
    <property type="entry name" value="Homoserine_dh"/>
    <property type="match status" value="1"/>
</dbReference>
<dbReference type="Pfam" id="PF01842">
    <property type="entry name" value="ACT"/>
    <property type="match status" value="1"/>
</dbReference>
<evidence type="ECO:0000256" key="9">
    <source>
        <dbReference type="ARBA" id="ARBA00022857"/>
    </source>
</evidence>
<dbReference type="InterPro" id="IPR036291">
    <property type="entry name" value="NAD(P)-bd_dom_sf"/>
</dbReference>
<evidence type="ECO:0000256" key="10">
    <source>
        <dbReference type="ARBA" id="ARBA00023002"/>
    </source>
</evidence>
<feature type="binding site" evidence="15">
    <location>
        <position position="171"/>
    </location>
    <ligand>
        <name>L-homoserine</name>
        <dbReference type="ChEBI" id="CHEBI:57476"/>
    </ligand>
</feature>
<dbReference type="PANTHER" id="PTHR43331">
    <property type="entry name" value="HOMOSERINE DEHYDROGENASE"/>
    <property type="match status" value="1"/>
</dbReference>
<evidence type="ECO:0000313" key="20">
    <source>
        <dbReference type="Proteomes" id="UP000703893"/>
    </source>
</evidence>
<dbReference type="PIRSF" id="PIRSF000098">
    <property type="entry name" value="Homoser_dehydrog"/>
    <property type="match status" value="1"/>
</dbReference>
<dbReference type="InterPro" id="IPR001342">
    <property type="entry name" value="HDH_cat"/>
</dbReference>
<evidence type="ECO:0000256" key="14">
    <source>
        <dbReference type="PIRSR" id="PIRSR000098-1"/>
    </source>
</evidence>